<evidence type="ECO:0000313" key="2">
    <source>
        <dbReference type="EMBL" id="RSU07824.1"/>
    </source>
</evidence>
<protein>
    <recommendedName>
        <fullName evidence="4">DUF3397 domain-containing protein</fullName>
    </recommendedName>
</protein>
<gene>
    <name evidence="2" type="ORF">CBF30_00870</name>
</gene>
<organism evidence="2 3">
    <name type="scientific">Vagococcus entomophilus</name>
    <dbReference type="NCBI Taxonomy" id="1160095"/>
    <lineage>
        <taxon>Bacteria</taxon>
        <taxon>Bacillati</taxon>
        <taxon>Bacillota</taxon>
        <taxon>Bacilli</taxon>
        <taxon>Lactobacillales</taxon>
        <taxon>Enterococcaceae</taxon>
        <taxon>Vagococcus</taxon>
    </lineage>
</organism>
<proteinExistence type="predicted"/>
<evidence type="ECO:0000256" key="1">
    <source>
        <dbReference type="SAM" id="Phobius"/>
    </source>
</evidence>
<keyword evidence="1" id="KW-0812">Transmembrane</keyword>
<dbReference type="InterPro" id="IPR024515">
    <property type="entry name" value="DUF3397"/>
</dbReference>
<dbReference type="AlphaFoldDB" id="A0A430AIK6"/>
<name>A0A430AIK6_9ENTE</name>
<keyword evidence="3" id="KW-1185">Reference proteome</keyword>
<keyword evidence="1" id="KW-1133">Transmembrane helix</keyword>
<feature type="transmembrane region" description="Helical" evidence="1">
    <location>
        <begin position="65"/>
        <end position="86"/>
    </location>
</feature>
<dbReference type="RefSeq" id="WP_126821813.1">
    <property type="nucleotide sequence ID" value="NZ_JBHLWU010000001.1"/>
</dbReference>
<dbReference type="EMBL" id="NGJZ01000001">
    <property type="protein sequence ID" value="RSU07824.1"/>
    <property type="molecule type" value="Genomic_DNA"/>
</dbReference>
<accession>A0A430AIK6</accession>
<feature type="transmembrane region" description="Helical" evidence="1">
    <location>
        <begin position="98"/>
        <end position="121"/>
    </location>
</feature>
<reference evidence="2 3" key="1">
    <citation type="submission" date="2017-05" db="EMBL/GenBank/DDBJ databases">
        <title>Vagococcus spp. assemblies.</title>
        <authorList>
            <person name="Gulvik C.A."/>
        </authorList>
    </citation>
    <scope>NUCLEOTIDE SEQUENCE [LARGE SCALE GENOMIC DNA]</scope>
    <source>
        <strain evidence="2 3">DSM 24756</strain>
    </source>
</reference>
<evidence type="ECO:0000313" key="3">
    <source>
        <dbReference type="Proteomes" id="UP000288669"/>
    </source>
</evidence>
<sequence>MGALSLQVVFWYIFPILLLFASSYIVTTFSLDTRFKVKAVDIATPFLLVGIHELSKVAFKHSVLPYILLTILLLGIIIAIVHAYYYHELNYRRYFKMYARFVFLLTFILYVVLIGLSFFAFI</sequence>
<dbReference type="Pfam" id="PF11877">
    <property type="entry name" value="DUF3397"/>
    <property type="match status" value="1"/>
</dbReference>
<dbReference type="OrthoDB" id="2299708at2"/>
<comment type="caution">
    <text evidence="2">The sequence shown here is derived from an EMBL/GenBank/DDBJ whole genome shotgun (WGS) entry which is preliminary data.</text>
</comment>
<evidence type="ECO:0008006" key="4">
    <source>
        <dbReference type="Google" id="ProtNLM"/>
    </source>
</evidence>
<dbReference type="Proteomes" id="UP000288669">
    <property type="component" value="Unassembled WGS sequence"/>
</dbReference>
<keyword evidence="1" id="KW-0472">Membrane</keyword>
<feature type="transmembrane region" description="Helical" evidence="1">
    <location>
        <begin position="6"/>
        <end position="27"/>
    </location>
</feature>